<comment type="cofactor">
    <cofactor evidence="12">
        <name>Zn(2+)</name>
        <dbReference type="ChEBI" id="CHEBI:29105"/>
    </cofactor>
    <text evidence="12">Binds 2 zinc ions per subunit.</text>
</comment>
<dbReference type="GO" id="GO:0006310">
    <property type="term" value="P:DNA recombination"/>
    <property type="evidence" value="ECO:0007669"/>
    <property type="project" value="InterPro"/>
</dbReference>
<evidence type="ECO:0000256" key="5">
    <source>
        <dbReference type="ARBA" id="ARBA00022801"/>
    </source>
</evidence>
<comment type="catalytic activity">
    <reaction evidence="12">
        <text>Couples ATP hydrolysis with the unwinding of duplex DNA by translocating in the 3'-5' direction.</text>
        <dbReference type="EC" id="5.6.2.4"/>
    </reaction>
</comment>
<feature type="binding site" evidence="12">
    <location>
        <position position="545"/>
    </location>
    <ligand>
        <name>Zn(2+)</name>
        <dbReference type="ChEBI" id="CHEBI:29105"/>
        <label>2</label>
    </ligand>
</feature>
<keyword evidence="7 12" id="KW-0862">Zinc</keyword>
<dbReference type="GO" id="GO:0043138">
    <property type="term" value="F:3'-5' DNA helicase activity"/>
    <property type="evidence" value="ECO:0007669"/>
    <property type="project" value="UniProtKB-EC"/>
</dbReference>
<feature type="domain" description="Helicase ATP-binding" evidence="13">
    <location>
        <begin position="306"/>
        <end position="473"/>
    </location>
</feature>
<dbReference type="InterPro" id="IPR011545">
    <property type="entry name" value="DEAD/DEAH_box_helicase_dom"/>
</dbReference>
<protein>
    <recommendedName>
        <fullName evidence="12">Replication restart protein PriA</fullName>
    </recommendedName>
    <alternativeName>
        <fullName evidence="12">ATP-dependent DNA helicase PriA</fullName>
        <ecNumber evidence="12">5.6.2.4</ecNumber>
    </alternativeName>
    <alternativeName>
        <fullName evidence="12">DNA 3'-5' helicase PriA</fullName>
    </alternativeName>
</protein>
<dbReference type="Proteomes" id="UP000198901">
    <property type="component" value="Unassembled WGS sequence"/>
</dbReference>
<dbReference type="GO" id="GO:0003677">
    <property type="term" value="F:DNA binding"/>
    <property type="evidence" value="ECO:0007669"/>
    <property type="project" value="UniProtKB-UniRule"/>
</dbReference>
<dbReference type="InterPro" id="IPR040498">
    <property type="entry name" value="PriA_CRR"/>
</dbReference>
<feature type="binding site" evidence="12">
    <location>
        <position position="566"/>
    </location>
    <ligand>
        <name>Zn(2+)</name>
        <dbReference type="ChEBI" id="CHEBI:29105"/>
        <label>2</label>
    </ligand>
</feature>
<feature type="domain" description="Helicase C-terminal" evidence="14">
    <location>
        <begin position="507"/>
        <end position="738"/>
    </location>
</feature>
<feature type="binding site" evidence="12">
    <location>
        <position position="536"/>
    </location>
    <ligand>
        <name>Zn(2+)</name>
        <dbReference type="ChEBI" id="CHEBI:29105"/>
        <label>1</label>
    </ligand>
</feature>
<dbReference type="STRING" id="563176.SAMN04488090_4159"/>
<accession>A0A1G9VLY5</accession>
<dbReference type="GO" id="GO:0008270">
    <property type="term" value="F:zinc ion binding"/>
    <property type="evidence" value="ECO:0007669"/>
    <property type="project" value="UniProtKB-UniRule"/>
</dbReference>
<proteinExistence type="inferred from homology"/>
<dbReference type="PROSITE" id="PS51194">
    <property type="entry name" value="HELICASE_CTER"/>
    <property type="match status" value="1"/>
</dbReference>
<comment type="similarity">
    <text evidence="12">Belongs to the helicase family. PriA subfamily.</text>
</comment>
<evidence type="ECO:0000256" key="2">
    <source>
        <dbReference type="ARBA" id="ARBA00022705"/>
    </source>
</evidence>
<comment type="subunit">
    <text evidence="12">Component of the replication restart primosome.</text>
</comment>
<dbReference type="SUPFAM" id="SSF52540">
    <property type="entry name" value="P-loop containing nucleoside triphosphate hydrolases"/>
    <property type="match status" value="2"/>
</dbReference>
<evidence type="ECO:0000256" key="8">
    <source>
        <dbReference type="ARBA" id="ARBA00022840"/>
    </source>
</evidence>
<keyword evidence="2 12" id="KW-0235">DNA replication</keyword>
<keyword evidence="4 12" id="KW-0547">Nucleotide-binding</keyword>
<dbReference type="InterPro" id="IPR027417">
    <property type="entry name" value="P-loop_NTPase"/>
</dbReference>
<keyword evidence="16" id="KW-1185">Reference proteome</keyword>
<dbReference type="InterPro" id="IPR041222">
    <property type="entry name" value="PriA_3primeBD"/>
</dbReference>
<dbReference type="GO" id="GO:0016887">
    <property type="term" value="F:ATP hydrolysis activity"/>
    <property type="evidence" value="ECO:0007669"/>
    <property type="project" value="RHEA"/>
</dbReference>
<dbReference type="Gene3D" id="3.40.50.300">
    <property type="entry name" value="P-loop containing nucleotide triphosphate hydrolases"/>
    <property type="match status" value="2"/>
</dbReference>
<dbReference type="HAMAP" id="MF_00983">
    <property type="entry name" value="PriA"/>
    <property type="match status" value="1"/>
</dbReference>
<dbReference type="GO" id="GO:0006269">
    <property type="term" value="P:DNA replication, synthesis of primer"/>
    <property type="evidence" value="ECO:0007669"/>
    <property type="project" value="UniProtKB-KW"/>
</dbReference>
<feature type="binding site" evidence="12">
    <location>
        <position position="579"/>
    </location>
    <ligand>
        <name>Zn(2+)</name>
        <dbReference type="ChEBI" id="CHEBI:29105"/>
        <label>1</label>
    </ligand>
</feature>
<evidence type="ECO:0000256" key="4">
    <source>
        <dbReference type="ARBA" id="ARBA00022741"/>
    </source>
</evidence>
<feature type="binding site" evidence="12">
    <location>
        <position position="576"/>
    </location>
    <ligand>
        <name>Zn(2+)</name>
        <dbReference type="ChEBI" id="CHEBI:29105"/>
        <label>1</label>
    </ligand>
</feature>
<feature type="binding site" evidence="12">
    <location>
        <position position="563"/>
    </location>
    <ligand>
        <name>Zn(2+)</name>
        <dbReference type="ChEBI" id="CHEBI:29105"/>
        <label>2</label>
    </ligand>
</feature>
<feature type="binding site" evidence="12">
    <location>
        <position position="539"/>
    </location>
    <ligand>
        <name>Zn(2+)</name>
        <dbReference type="ChEBI" id="CHEBI:29105"/>
        <label>1</label>
    </ligand>
</feature>
<dbReference type="Pfam" id="PF18319">
    <property type="entry name" value="Zn_ribbon_PriA"/>
    <property type="match status" value="1"/>
</dbReference>
<keyword evidence="5 12" id="KW-0378">Hydrolase</keyword>
<dbReference type="InterPro" id="IPR014001">
    <property type="entry name" value="Helicase_ATP-bd"/>
</dbReference>
<dbReference type="FunFam" id="3.40.1440.60:FF:000001">
    <property type="entry name" value="Primosomal protein N"/>
    <property type="match status" value="1"/>
</dbReference>
<dbReference type="EC" id="5.6.2.4" evidence="12"/>
<dbReference type="CDD" id="cd17929">
    <property type="entry name" value="DEXHc_priA"/>
    <property type="match status" value="1"/>
</dbReference>
<comment type="function">
    <text evidence="12">Initiates the restart of stalled replication forks, which reloads the replicative helicase on sites other than the origin of replication. Recognizes and binds to abandoned replication forks and remodels them to uncover a helicase loading site. Promotes assembly of the primosome at these replication forks.</text>
</comment>
<evidence type="ECO:0000256" key="9">
    <source>
        <dbReference type="ARBA" id="ARBA00023125"/>
    </source>
</evidence>
<dbReference type="OrthoDB" id="9759544at2"/>
<keyword evidence="9 12" id="KW-0238">DNA-binding</keyword>
<evidence type="ECO:0000256" key="12">
    <source>
        <dbReference type="HAMAP-Rule" id="MF_00983"/>
    </source>
</evidence>
<evidence type="ECO:0000256" key="11">
    <source>
        <dbReference type="ARBA" id="ARBA00048988"/>
    </source>
</evidence>
<evidence type="ECO:0000256" key="7">
    <source>
        <dbReference type="ARBA" id="ARBA00022833"/>
    </source>
</evidence>
<evidence type="ECO:0000313" key="15">
    <source>
        <dbReference type="EMBL" id="SDM73083.1"/>
    </source>
</evidence>
<evidence type="ECO:0000256" key="6">
    <source>
        <dbReference type="ARBA" id="ARBA00022806"/>
    </source>
</evidence>
<evidence type="ECO:0000256" key="10">
    <source>
        <dbReference type="ARBA" id="ARBA00023235"/>
    </source>
</evidence>
<dbReference type="FunFam" id="3.40.50.300:FF:000489">
    <property type="entry name" value="Primosome assembly protein PriA"/>
    <property type="match status" value="1"/>
</dbReference>
<sequence length="831" mass="94482">MNQLDFQEEITQFADVILPVPVPRLFTYRIPREYAGQIQPGARVIVQFGKTKVLTALVARIHPNPPKQYQAKYILEVLDDTPLVTRWQLELFNWISEYYLCHIGEVMNVALPSGLKISSQSKVQFNPDFEHPDLLTAREAEIVEEIKKRQSLTYDELARFADIKNVYHLIKSLIGKRAVIVFEEVKEKYTPKIVRKLRLTSFYADAGNLTELIRQLEKTPRQQEVLLEYLRHVPALRSPELNAHGISKSVFSKNEELSDSSLETLIKKGIFETFDIVVSRFAEDTGVIASPPALSEAQQLALAGIVQAFEEKDTVLFHGVTGSGKTEVYIHLIEQVLASGSQVLYLVPEIALTTQIVVRLKKIFGEKVGIYHSKFSDNERVEVWKGVLSGRFQFVIGVRSSVFLPFDNLGLIIVDEEHEPSYKQYDPAPRYHARDTALVIARMQGARVLLGSATPSIESYFHATQERYGLVTLSERFGSASLPAIELLDIRQARRNRGMRGEFSLALLQELGATLEKKEQAILFQNRRGYSPYITCEDCGWIAKCDSCDVSLTYHQREAELRCHYCGHKEPVPRTCPACGSTKVKTIGFGTEKLEEDLQLHFPAARIQRMDLDTTRSKTAFQQMIQDFEKGETDMLVGTQMVSKGLDFDRVSLVAIFDADRMIHFPDFRASERAFQLLTQVAGRAGRRKDRAGRVVIQTNNTQDPLLAKVIHNDYDGFFAEELEERRQFFYPPFTRIIRLTTRHIEQQVAQAAASRLAALLTAQLGTDRVKGPETPLVERIRNQFLFDVLLKFERNLNLRAIKEKIREVVEEVVTTKDFKGVSIVADVDPV</sequence>
<dbReference type="Pfam" id="PF18074">
    <property type="entry name" value="PriA_C"/>
    <property type="match status" value="1"/>
</dbReference>
<organism evidence="15 16">
    <name type="scientific">Siphonobacter aquaeclarae</name>
    <dbReference type="NCBI Taxonomy" id="563176"/>
    <lineage>
        <taxon>Bacteria</taxon>
        <taxon>Pseudomonadati</taxon>
        <taxon>Bacteroidota</taxon>
        <taxon>Cytophagia</taxon>
        <taxon>Cytophagales</taxon>
        <taxon>Cytophagaceae</taxon>
        <taxon>Siphonobacter</taxon>
    </lineage>
</organism>
<dbReference type="RefSeq" id="WP_093207505.1">
    <property type="nucleotide sequence ID" value="NZ_FNGS01000008.1"/>
</dbReference>
<dbReference type="InterPro" id="IPR042115">
    <property type="entry name" value="PriA_3primeBD_sf"/>
</dbReference>
<dbReference type="InterPro" id="IPR005259">
    <property type="entry name" value="PriA"/>
</dbReference>
<name>A0A1G9VLY5_9BACT</name>
<dbReference type="Gene3D" id="3.40.1440.60">
    <property type="entry name" value="PriA, 3(prime) DNA-binding domain"/>
    <property type="match status" value="1"/>
</dbReference>
<feature type="binding site" evidence="12">
    <location>
        <position position="548"/>
    </location>
    <ligand>
        <name>Zn(2+)</name>
        <dbReference type="ChEBI" id="CHEBI:29105"/>
        <label>2</label>
    </ligand>
</feature>
<dbReference type="PROSITE" id="PS51192">
    <property type="entry name" value="HELICASE_ATP_BIND_1"/>
    <property type="match status" value="1"/>
</dbReference>
<keyword evidence="10 12" id="KW-0413">Isomerase</keyword>
<evidence type="ECO:0000259" key="14">
    <source>
        <dbReference type="PROSITE" id="PS51194"/>
    </source>
</evidence>
<dbReference type="GO" id="GO:0006270">
    <property type="term" value="P:DNA replication initiation"/>
    <property type="evidence" value="ECO:0007669"/>
    <property type="project" value="TreeGrafter"/>
</dbReference>
<evidence type="ECO:0000259" key="13">
    <source>
        <dbReference type="PROSITE" id="PS51192"/>
    </source>
</evidence>
<dbReference type="AlphaFoldDB" id="A0A1G9VLY5"/>
<dbReference type="Pfam" id="PF00271">
    <property type="entry name" value="Helicase_C"/>
    <property type="match status" value="1"/>
</dbReference>
<keyword evidence="8 12" id="KW-0067">ATP-binding</keyword>
<dbReference type="GO" id="GO:1990077">
    <property type="term" value="C:primosome complex"/>
    <property type="evidence" value="ECO:0007669"/>
    <property type="project" value="UniProtKB-UniRule"/>
</dbReference>
<dbReference type="InterPro" id="IPR001650">
    <property type="entry name" value="Helicase_C-like"/>
</dbReference>
<keyword evidence="1 12" id="KW-0639">Primosome</keyword>
<evidence type="ECO:0000313" key="16">
    <source>
        <dbReference type="Proteomes" id="UP000198901"/>
    </source>
</evidence>
<dbReference type="NCBIfam" id="TIGR00595">
    <property type="entry name" value="priA"/>
    <property type="match status" value="1"/>
</dbReference>
<dbReference type="Pfam" id="PF17764">
    <property type="entry name" value="PriA_3primeBD"/>
    <property type="match status" value="1"/>
</dbReference>
<dbReference type="Pfam" id="PF00270">
    <property type="entry name" value="DEAD"/>
    <property type="match status" value="1"/>
</dbReference>
<keyword evidence="3 12" id="KW-0479">Metal-binding</keyword>
<gene>
    <name evidence="12" type="primary">priA</name>
    <name evidence="15" type="ORF">SAMN04488090_4159</name>
</gene>
<dbReference type="PANTHER" id="PTHR30580:SF0">
    <property type="entry name" value="PRIMOSOMAL PROTEIN N"/>
    <property type="match status" value="1"/>
</dbReference>
<dbReference type="PANTHER" id="PTHR30580">
    <property type="entry name" value="PRIMOSOMAL PROTEIN N"/>
    <property type="match status" value="1"/>
</dbReference>
<comment type="catalytic activity">
    <reaction evidence="11 12">
        <text>ATP + H2O = ADP + phosphate + H(+)</text>
        <dbReference type="Rhea" id="RHEA:13065"/>
        <dbReference type="ChEBI" id="CHEBI:15377"/>
        <dbReference type="ChEBI" id="CHEBI:15378"/>
        <dbReference type="ChEBI" id="CHEBI:30616"/>
        <dbReference type="ChEBI" id="CHEBI:43474"/>
        <dbReference type="ChEBI" id="CHEBI:456216"/>
        <dbReference type="EC" id="5.6.2.4"/>
    </reaction>
</comment>
<evidence type="ECO:0000256" key="3">
    <source>
        <dbReference type="ARBA" id="ARBA00022723"/>
    </source>
</evidence>
<dbReference type="InterPro" id="IPR041236">
    <property type="entry name" value="PriA_C"/>
</dbReference>
<dbReference type="GO" id="GO:0006302">
    <property type="term" value="P:double-strand break repair"/>
    <property type="evidence" value="ECO:0007669"/>
    <property type="project" value="InterPro"/>
</dbReference>
<dbReference type="EMBL" id="FNGS01000008">
    <property type="protein sequence ID" value="SDM73083.1"/>
    <property type="molecule type" value="Genomic_DNA"/>
</dbReference>
<reference evidence="15 16" key="1">
    <citation type="submission" date="2016-10" db="EMBL/GenBank/DDBJ databases">
        <authorList>
            <person name="de Groot N.N."/>
        </authorList>
    </citation>
    <scope>NUCLEOTIDE SEQUENCE [LARGE SCALE GENOMIC DNA]</scope>
    <source>
        <strain evidence="15 16">DSM 21668</strain>
    </source>
</reference>
<dbReference type="SMART" id="SM00490">
    <property type="entry name" value="HELICc"/>
    <property type="match status" value="1"/>
</dbReference>
<evidence type="ECO:0000256" key="1">
    <source>
        <dbReference type="ARBA" id="ARBA00022515"/>
    </source>
</evidence>
<keyword evidence="6 12" id="KW-0347">Helicase</keyword>
<dbReference type="SMART" id="SM00487">
    <property type="entry name" value="DEXDc"/>
    <property type="match status" value="1"/>
</dbReference>
<dbReference type="CDD" id="cd18804">
    <property type="entry name" value="SF2_C_priA"/>
    <property type="match status" value="1"/>
</dbReference>
<dbReference type="GO" id="GO:0005524">
    <property type="term" value="F:ATP binding"/>
    <property type="evidence" value="ECO:0007669"/>
    <property type="project" value="UniProtKB-UniRule"/>
</dbReference>